<dbReference type="Pfam" id="PF00353">
    <property type="entry name" value="HemolysinCabind"/>
    <property type="match status" value="5"/>
</dbReference>
<dbReference type="GO" id="GO:0005975">
    <property type="term" value="P:carbohydrate metabolic process"/>
    <property type="evidence" value="ECO:0007669"/>
    <property type="project" value="InterPro"/>
</dbReference>
<feature type="compositionally biased region" description="Pro residues" evidence="2">
    <location>
        <begin position="481"/>
        <end position="491"/>
    </location>
</feature>
<keyword evidence="5" id="KW-1185">Reference proteome</keyword>
<dbReference type="Gene3D" id="2.150.10.10">
    <property type="entry name" value="Serralysin-like metalloprotease, C-terminal"/>
    <property type="match status" value="4"/>
</dbReference>
<dbReference type="Gene3D" id="2.60.120.200">
    <property type="match status" value="1"/>
</dbReference>
<dbReference type="InterPro" id="IPR000757">
    <property type="entry name" value="Beta-glucanase-like"/>
</dbReference>
<dbReference type="PRINTS" id="PR00313">
    <property type="entry name" value="CABNDNGRPT"/>
</dbReference>
<evidence type="ECO:0000313" key="4">
    <source>
        <dbReference type="EMBL" id="RAK61553.1"/>
    </source>
</evidence>
<proteinExistence type="inferred from homology"/>
<comment type="similarity">
    <text evidence="1">Belongs to the glycosyl hydrolase 16 family.</text>
</comment>
<sequence>MSYLKYDGTLAAETAAPVTGLYGTDGVDTLTGTSQAESLWGGQGDLLTGGLGDDTYYLKSATDQVVELAGGGTDKIVAWTNVYLPHYANVENLEVDGDKTYGAGNAGDNVIQGGAGSQQLYGGGGQDVLIGGAGADTFIVVKGQGNDAIQDFTPADGDVVRLTAGFTSFSQVQSHLTQVGADVKLDLGNGDGLVFRNLQVSQLSAANFQLQLDPSKLGAMTFDDEFSGKLSIWDAESNPTGTWRPDFGYQGSQGLGSYTLSSNNEQQIYTSPYFRDHNGDFAESPFTSNADGTLSITAKPSANPEIFGYGYTSGLISTQPTFSQTYGYFEMRAELPQAAGAWPAFWLIPANGAWPPELDVMETLTSDPHADWTTEHSGVGGVHTSNGVASFIPDTTSGFHTYGVLWTPTDLVWYVDGVETFHTATPADMNTPMYMIANMAVGGWGGAVDNADMPATMTIDYIHAYALAGDTSSSTGGATTTPPPVVTPPAAPATPGVVLTSAVYADTLAGGAGADTLNAGQGPDKLTGGAGADTFVFKNLPWNAGHITDFKVGVDKLDISALYANGYHGSDPVADGYVSFVSDGAGGTKVLLDTDGNGSANTIKFQIATLDGVSPTGLTAAQVFGGAASTTPATPVTPTPPATPGVVLTSSVYADTLAGGAGADTLNAGQGPDKLTGGAGADTFVFKNLPWNAGHISDFQVGVDKLDLSALYANGYHGTDPVADGYLSFVSDGAGGTKVMLDIDGAATANPWPYTIVTLDGVAPAGLTAAQVLAGQTAATPTAPAVVAPPVIPGLALSSTTYGDHLTGGAGADTLAAGQGPDILTGAAGADHFVFGALPWNAGHVTDFTPGTDVLDLRPLFAQSGYTGSDPIADGYLKLESDGAGGTKVLFDSDGPGTANPWPFQITTLDGVAPSSLHPSDWLFH</sequence>
<dbReference type="PANTHER" id="PTHR10963">
    <property type="entry name" value="GLYCOSYL HYDROLASE-RELATED"/>
    <property type="match status" value="1"/>
</dbReference>
<evidence type="ECO:0000256" key="1">
    <source>
        <dbReference type="ARBA" id="ARBA00006865"/>
    </source>
</evidence>
<dbReference type="PROSITE" id="PS51762">
    <property type="entry name" value="GH16_2"/>
    <property type="match status" value="1"/>
</dbReference>
<dbReference type="SUPFAM" id="SSF49899">
    <property type="entry name" value="Concanavalin A-like lectins/glucanases"/>
    <property type="match status" value="1"/>
</dbReference>
<dbReference type="Pfam" id="PF00722">
    <property type="entry name" value="Glyco_hydro_16"/>
    <property type="match status" value="1"/>
</dbReference>
<evidence type="ECO:0000259" key="3">
    <source>
        <dbReference type="PROSITE" id="PS51762"/>
    </source>
</evidence>
<dbReference type="GO" id="GO:0005615">
    <property type="term" value="C:extracellular space"/>
    <property type="evidence" value="ECO:0007669"/>
    <property type="project" value="InterPro"/>
</dbReference>
<dbReference type="InterPro" id="IPR011049">
    <property type="entry name" value="Serralysin-like_metalloprot_C"/>
</dbReference>
<feature type="region of interest" description="Disordered" evidence="2">
    <location>
        <begin position="472"/>
        <end position="491"/>
    </location>
</feature>
<dbReference type="PROSITE" id="PS00330">
    <property type="entry name" value="HEMOLYSIN_CALCIUM"/>
    <property type="match status" value="2"/>
</dbReference>
<dbReference type="InterPro" id="IPR013320">
    <property type="entry name" value="ConA-like_dom_sf"/>
</dbReference>
<comment type="caution">
    <text evidence="4">The sequence shown here is derived from an EMBL/GenBank/DDBJ whole genome shotgun (WGS) entry which is preliminary data.</text>
</comment>
<dbReference type="GO" id="GO:0004553">
    <property type="term" value="F:hydrolase activity, hydrolyzing O-glycosyl compounds"/>
    <property type="evidence" value="ECO:0007669"/>
    <property type="project" value="InterPro"/>
</dbReference>
<dbReference type="PANTHER" id="PTHR10963:SF55">
    <property type="entry name" value="GLYCOSIDE HYDROLASE FAMILY 16 PROTEIN"/>
    <property type="match status" value="1"/>
</dbReference>
<organism evidence="4 5">
    <name type="scientific">Phenylobacterium hankyongense</name>
    <dbReference type="NCBI Taxonomy" id="1813876"/>
    <lineage>
        <taxon>Bacteria</taxon>
        <taxon>Pseudomonadati</taxon>
        <taxon>Pseudomonadota</taxon>
        <taxon>Alphaproteobacteria</taxon>
        <taxon>Caulobacterales</taxon>
        <taxon>Caulobacteraceae</taxon>
        <taxon>Phenylobacterium</taxon>
    </lineage>
</organism>
<dbReference type="EMBL" id="QFYP01000001">
    <property type="protein sequence ID" value="RAK61553.1"/>
    <property type="molecule type" value="Genomic_DNA"/>
</dbReference>
<dbReference type="InterPro" id="IPR001343">
    <property type="entry name" value="Hemolysn_Ca-bd"/>
</dbReference>
<protein>
    <submittedName>
        <fullName evidence="4">1,3-beta-glucanase</fullName>
    </submittedName>
</protein>
<evidence type="ECO:0000313" key="5">
    <source>
        <dbReference type="Proteomes" id="UP000249842"/>
    </source>
</evidence>
<dbReference type="InterPro" id="IPR019960">
    <property type="entry name" value="T1SS_VCA0849"/>
</dbReference>
<dbReference type="InterPro" id="IPR050546">
    <property type="entry name" value="Glycosyl_Hydrlase_16"/>
</dbReference>
<dbReference type="OrthoDB" id="9809583at2"/>
<dbReference type="AlphaFoldDB" id="A0A328B2W9"/>
<dbReference type="Proteomes" id="UP000249842">
    <property type="component" value="Unassembled WGS sequence"/>
</dbReference>
<dbReference type="GO" id="GO:0005509">
    <property type="term" value="F:calcium ion binding"/>
    <property type="evidence" value="ECO:0007669"/>
    <property type="project" value="InterPro"/>
</dbReference>
<feature type="domain" description="GH16" evidence="3">
    <location>
        <begin position="231"/>
        <end position="470"/>
    </location>
</feature>
<gene>
    <name evidence="4" type="ORF">DJ021_17975</name>
</gene>
<dbReference type="NCBIfam" id="TIGR03661">
    <property type="entry name" value="T1SS_VCA0849"/>
    <property type="match status" value="3"/>
</dbReference>
<dbReference type="InterPro" id="IPR018511">
    <property type="entry name" value="Hemolysin-typ_Ca-bd_CS"/>
</dbReference>
<name>A0A328B2W9_9CAUL</name>
<evidence type="ECO:0000256" key="2">
    <source>
        <dbReference type="SAM" id="MobiDB-lite"/>
    </source>
</evidence>
<accession>A0A328B2W9</accession>
<reference evidence="5" key="1">
    <citation type="submission" date="2018-05" db="EMBL/GenBank/DDBJ databases">
        <authorList>
            <person name="Li X."/>
        </authorList>
    </citation>
    <scope>NUCLEOTIDE SEQUENCE [LARGE SCALE GENOMIC DNA]</scope>
    <source>
        <strain evidence="5">HKS-05</strain>
    </source>
</reference>
<dbReference type="CDD" id="cd08023">
    <property type="entry name" value="GH16_laminarinase_like"/>
    <property type="match status" value="1"/>
</dbReference>
<dbReference type="SUPFAM" id="SSF51120">
    <property type="entry name" value="beta-Roll"/>
    <property type="match status" value="4"/>
</dbReference>
<dbReference type="RefSeq" id="WP_111458843.1">
    <property type="nucleotide sequence ID" value="NZ_QFYP01000001.1"/>
</dbReference>